<evidence type="ECO:0000313" key="3">
    <source>
        <dbReference type="EMBL" id="GAA4763039.1"/>
    </source>
</evidence>
<accession>A0ABP8ZRP1</accession>
<reference evidence="4" key="1">
    <citation type="journal article" date="2019" name="Int. J. Syst. Evol. Microbiol.">
        <title>The Global Catalogue of Microorganisms (GCM) 10K type strain sequencing project: providing services to taxonomists for standard genome sequencing and annotation.</title>
        <authorList>
            <consortium name="The Broad Institute Genomics Platform"/>
            <consortium name="The Broad Institute Genome Sequencing Center for Infectious Disease"/>
            <person name="Wu L."/>
            <person name="Ma J."/>
        </authorList>
    </citation>
    <scope>NUCLEOTIDE SEQUENCE [LARGE SCALE GENOMIC DNA]</scope>
    <source>
        <strain evidence="4">JCM 18324</strain>
    </source>
</reference>
<evidence type="ECO:0000313" key="4">
    <source>
        <dbReference type="Proteomes" id="UP001501147"/>
    </source>
</evidence>
<sequence>MHEGADYYLPAAVLGAALLVKLPALVRGWRSATVRTVNALLLLPCAGFVLSSPPTITAVNRLTGISNLSALLVHCILTVYACASLVLLDYWRAESVDCARTRRRVRVWKAGCCVVITALVGLFALGEVPVERPRDFDTYYATTPFISAMLVLYLLGYVAAGVATTVVCWSWLLDIGRRTAGQETRTAGDRSLQIGLLVLVIAALANIVFGSFKLTAIAARWAGRDWDALNESLSPFISASGMMIGVGLLVPAYGPALIDRVWHPLLGIRALRPLWRLVSVSGLPPGSRMFLPPPWYAGPEQVLLYRMTTIHDWMLALCVHCTDEVREAAYRQAKESGAAEREAVAAGLAAMFTAAEARARTVPPAPEQGSLALAAVCSAEAADRDLLVSVSRALAVAPGRRRIAAPGGSFECR</sequence>
<evidence type="ECO:0000256" key="1">
    <source>
        <dbReference type="SAM" id="Phobius"/>
    </source>
</evidence>
<feature type="transmembrane region" description="Helical" evidence="1">
    <location>
        <begin position="145"/>
        <end position="173"/>
    </location>
</feature>
<feature type="domain" description="DUF6545" evidence="2">
    <location>
        <begin position="268"/>
        <end position="394"/>
    </location>
</feature>
<feature type="transmembrane region" description="Helical" evidence="1">
    <location>
        <begin position="37"/>
        <end position="56"/>
    </location>
</feature>
<feature type="transmembrane region" description="Helical" evidence="1">
    <location>
        <begin position="107"/>
        <end position="125"/>
    </location>
</feature>
<keyword evidence="1" id="KW-0472">Membrane</keyword>
<organism evidence="3 4">
    <name type="scientific">Streptomyces sanyensis</name>
    <dbReference type="NCBI Taxonomy" id="568869"/>
    <lineage>
        <taxon>Bacteria</taxon>
        <taxon>Bacillati</taxon>
        <taxon>Actinomycetota</taxon>
        <taxon>Actinomycetes</taxon>
        <taxon>Kitasatosporales</taxon>
        <taxon>Streptomycetaceae</taxon>
        <taxon>Streptomyces</taxon>
    </lineage>
</organism>
<keyword evidence="4" id="KW-1185">Reference proteome</keyword>
<feature type="transmembrane region" description="Helical" evidence="1">
    <location>
        <begin position="68"/>
        <end position="87"/>
    </location>
</feature>
<feature type="transmembrane region" description="Helical" evidence="1">
    <location>
        <begin position="194"/>
        <end position="212"/>
    </location>
</feature>
<gene>
    <name evidence="3" type="ORF">GCM10023329_05810</name>
</gene>
<dbReference type="Proteomes" id="UP001501147">
    <property type="component" value="Unassembled WGS sequence"/>
</dbReference>
<name>A0ABP8ZRP1_9ACTN</name>
<evidence type="ECO:0000259" key="2">
    <source>
        <dbReference type="Pfam" id="PF20182"/>
    </source>
</evidence>
<feature type="transmembrane region" description="Helical" evidence="1">
    <location>
        <begin position="232"/>
        <end position="253"/>
    </location>
</feature>
<proteinExistence type="predicted"/>
<dbReference type="RefSeq" id="WP_345609007.1">
    <property type="nucleotide sequence ID" value="NZ_BAABJV010000001.1"/>
</dbReference>
<keyword evidence="1" id="KW-1133">Transmembrane helix</keyword>
<protein>
    <recommendedName>
        <fullName evidence="2">DUF6545 domain-containing protein</fullName>
    </recommendedName>
</protein>
<dbReference type="Pfam" id="PF20182">
    <property type="entry name" value="DUF6545"/>
    <property type="match status" value="1"/>
</dbReference>
<feature type="transmembrane region" description="Helical" evidence="1">
    <location>
        <begin position="7"/>
        <end position="25"/>
    </location>
</feature>
<dbReference type="EMBL" id="BAABJV010000001">
    <property type="protein sequence ID" value="GAA4763039.1"/>
    <property type="molecule type" value="Genomic_DNA"/>
</dbReference>
<keyword evidence="1" id="KW-0812">Transmembrane</keyword>
<dbReference type="InterPro" id="IPR046675">
    <property type="entry name" value="DUF6545"/>
</dbReference>
<comment type="caution">
    <text evidence="3">The sequence shown here is derived from an EMBL/GenBank/DDBJ whole genome shotgun (WGS) entry which is preliminary data.</text>
</comment>